<dbReference type="Proteomes" id="UP000481360">
    <property type="component" value="Unassembled WGS sequence"/>
</dbReference>
<evidence type="ECO:0000313" key="2">
    <source>
        <dbReference type="EMBL" id="NGY63491.1"/>
    </source>
</evidence>
<proteinExistence type="predicted"/>
<gene>
    <name evidence="2" type="ORF">G7043_31670</name>
</gene>
<accession>A0A7C9RU43</accession>
<dbReference type="RefSeq" id="WP_166051959.1">
    <property type="nucleotide sequence ID" value="NZ_JAAMPJ010000010.1"/>
</dbReference>
<dbReference type="AlphaFoldDB" id="A0A7C9RU43"/>
<comment type="caution">
    <text evidence="2">The sequence shown here is derived from an EMBL/GenBank/DDBJ whole genome shotgun (WGS) entry which is preliminary data.</text>
</comment>
<dbReference type="EMBL" id="JAAMPJ010000010">
    <property type="protein sequence ID" value="NGY63491.1"/>
    <property type="molecule type" value="Genomic_DNA"/>
</dbReference>
<feature type="chain" id="PRO_5028809650" description="Secreted protein" evidence="1">
    <location>
        <begin position="25"/>
        <end position="143"/>
    </location>
</feature>
<evidence type="ECO:0008006" key="4">
    <source>
        <dbReference type="Google" id="ProtNLM"/>
    </source>
</evidence>
<evidence type="ECO:0000256" key="1">
    <source>
        <dbReference type="SAM" id="SignalP"/>
    </source>
</evidence>
<sequence>MKKLIVSMAAALALGTLVAPAAHATCDPVYDPGSGCPGMFELRPDTPVGSEAYAQGQFAEKLSVVLRKTTFVKDTADDGLDAYLWVLYGQWNGDKYKEPIAVASGPGAQTSVEWTSPPGVSVTYFQVRVCLGPGEGTCSRWVG</sequence>
<evidence type="ECO:0000313" key="3">
    <source>
        <dbReference type="Proteomes" id="UP000481360"/>
    </source>
</evidence>
<reference evidence="2 3" key="1">
    <citation type="submission" date="2020-03" db="EMBL/GenBank/DDBJ databases">
        <title>Isolation and identification of active actinomycetes.</title>
        <authorList>
            <person name="Sun X."/>
        </authorList>
    </citation>
    <scope>NUCLEOTIDE SEQUENCE [LARGE SCALE GENOMIC DNA]</scope>
    <source>
        <strain evidence="2 3">NEAU-D13</strain>
    </source>
</reference>
<protein>
    <recommendedName>
        <fullName evidence="4">Secreted protein</fullName>
    </recommendedName>
</protein>
<organism evidence="2 3">
    <name type="scientific">Lentzea alba</name>
    <dbReference type="NCBI Taxonomy" id="2714351"/>
    <lineage>
        <taxon>Bacteria</taxon>
        <taxon>Bacillati</taxon>
        <taxon>Actinomycetota</taxon>
        <taxon>Actinomycetes</taxon>
        <taxon>Pseudonocardiales</taxon>
        <taxon>Pseudonocardiaceae</taxon>
        <taxon>Lentzea</taxon>
    </lineage>
</organism>
<keyword evidence="3" id="KW-1185">Reference proteome</keyword>
<name>A0A7C9RU43_9PSEU</name>
<feature type="signal peptide" evidence="1">
    <location>
        <begin position="1"/>
        <end position="24"/>
    </location>
</feature>
<keyword evidence="1" id="KW-0732">Signal</keyword>